<sequence>MLLSHSLGAITGLMALATTPISATPVSVDPVSAAEAHPAIKLRDPAPVPSTPKDWWLGLGTTIFYGGVDMGEACVWQYGNFGWYCAQRGTGAFDWYCKINGLNLEMSIDVDAYCRRKYDPRAWGNFGNGGQYDWQCMAHF</sequence>
<keyword evidence="3" id="KW-1185">Reference proteome</keyword>
<reference evidence="2" key="1">
    <citation type="submission" date="2023-06" db="EMBL/GenBank/DDBJ databases">
        <title>Genome-scale phylogeny and comparative genomics of the fungal order Sordariales.</title>
        <authorList>
            <consortium name="Lawrence Berkeley National Laboratory"/>
            <person name="Hensen N."/>
            <person name="Bonometti L."/>
            <person name="Westerberg I."/>
            <person name="Brannstrom I.O."/>
            <person name="Guillou S."/>
            <person name="Cros-Aarteil S."/>
            <person name="Calhoun S."/>
            <person name="Haridas S."/>
            <person name="Kuo A."/>
            <person name="Mondo S."/>
            <person name="Pangilinan J."/>
            <person name="Riley R."/>
            <person name="Labutti K."/>
            <person name="Andreopoulos B."/>
            <person name="Lipzen A."/>
            <person name="Chen C."/>
            <person name="Yanf M."/>
            <person name="Daum C."/>
            <person name="Ng V."/>
            <person name="Clum A."/>
            <person name="Steindorff A."/>
            <person name="Ohm R."/>
            <person name="Martin F."/>
            <person name="Silar P."/>
            <person name="Natvig D."/>
            <person name="Lalanne C."/>
            <person name="Gautier V."/>
            <person name="Ament-Velasquez S.L."/>
            <person name="Kruys A."/>
            <person name="Hutchinson M.I."/>
            <person name="Powell A.J."/>
            <person name="Barry K."/>
            <person name="Miller A.N."/>
            <person name="Grigoriev I.V."/>
            <person name="Debuchy R."/>
            <person name="Gladieux P."/>
            <person name="Thoren M.H."/>
            <person name="Johannesson H."/>
        </authorList>
    </citation>
    <scope>NUCLEOTIDE SEQUENCE</scope>
    <source>
        <strain evidence="2">SMH4607-1</strain>
    </source>
</reference>
<dbReference type="AlphaFoldDB" id="A0AA40AG24"/>
<evidence type="ECO:0000313" key="3">
    <source>
        <dbReference type="Proteomes" id="UP001172102"/>
    </source>
</evidence>
<name>A0AA40AG24_9PEZI</name>
<accession>A0AA40AG24</accession>
<gene>
    <name evidence="2" type="ORF">B0H67DRAFT_644977</name>
</gene>
<feature type="chain" id="PRO_5041255181" evidence="1">
    <location>
        <begin position="24"/>
        <end position="140"/>
    </location>
</feature>
<evidence type="ECO:0000313" key="2">
    <source>
        <dbReference type="EMBL" id="KAK0715197.1"/>
    </source>
</evidence>
<proteinExistence type="predicted"/>
<evidence type="ECO:0000256" key="1">
    <source>
        <dbReference type="SAM" id="SignalP"/>
    </source>
</evidence>
<organism evidence="2 3">
    <name type="scientific">Lasiosphaeris hirsuta</name>
    <dbReference type="NCBI Taxonomy" id="260670"/>
    <lineage>
        <taxon>Eukaryota</taxon>
        <taxon>Fungi</taxon>
        <taxon>Dikarya</taxon>
        <taxon>Ascomycota</taxon>
        <taxon>Pezizomycotina</taxon>
        <taxon>Sordariomycetes</taxon>
        <taxon>Sordariomycetidae</taxon>
        <taxon>Sordariales</taxon>
        <taxon>Lasiosphaeriaceae</taxon>
        <taxon>Lasiosphaeris</taxon>
    </lineage>
</organism>
<dbReference type="Proteomes" id="UP001172102">
    <property type="component" value="Unassembled WGS sequence"/>
</dbReference>
<comment type="caution">
    <text evidence="2">The sequence shown here is derived from an EMBL/GenBank/DDBJ whole genome shotgun (WGS) entry which is preliminary data.</text>
</comment>
<keyword evidence="1" id="KW-0732">Signal</keyword>
<protein>
    <submittedName>
        <fullName evidence="2">Uncharacterized protein</fullName>
    </submittedName>
</protein>
<dbReference type="EMBL" id="JAUKUA010000004">
    <property type="protein sequence ID" value="KAK0715197.1"/>
    <property type="molecule type" value="Genomic_DNA"/>
</dbReference>
<feature type="signal peptide" evidence="1">
    <location>
        <begin position="1"/>
        <end position="23"/>
    </location>
</feature>